<dbReference type="Proteomes" id="UP000230796">
    <property type="component" value="Unassembled WGS sequence"/>
</dbReference>
<evidence type="ECO:0000256" key="2">
    <source>
        <dbReference type="ARBA" id="ARBA00022679"/>
    </source>
</evidence>
<feature type="non-terminal residue" evidence="5">
    <location>
        <position position="182"/>
    </location>
</feature>
<sequence>MYERLLAIKEVMSDTASIYVHLDWHIGHYVKVLMDEIFGEENFINEIIWHFTSSKSPEDRYGRKHSVIFTYIKSSKEHLFHLEQKPLSENSKSKYNLVTEDGRKYKMVRGIIKYMKNEIPIDDVWDIPLENVQSSNNTGYNTQKPEALLERIIKASSNEEMVVADFFGGSGVTAKVANDLGR</sequence>
<dbReference type="Pfam" id="PF01555">
    <property type="entry name" value="N6_N4_Mtase"/>
    <property type="match status" value="1"/>
</dbReference>
<accession>A0A2H0VJ09</accession>
<dbReference type="InterPro" id="IPR029063">
    <property type="entry name" value="SAM-dependent_MTases_sf"/>
</dbReference>
<feature type="domain" description="DNA methylase N-4/N-6" evidence="4">
    <location>
        <begin position="1"/>
        <end position="182"/>
    </location>
</feature>
<dbReference type="SUPFAM" id="SSF53335">
    <property type="entry name" value="S-adenosyl-L-methionine-dependent methyltransferases"/>
    <property type="match status" value="1"/>
</dbReference>
<organism evidence="5 6">
    <name type="scientific">Candidatus Collierbacteria bacterium CG10_big_fil_rev_8_21_14_0_10_44_9</name>
    <dbReference type="NCBI Taxonomy" id="1974535"/>
    <lineage>
        <taxon>Bacteria</taxon>
        <taxon>Candidatus Collieribacteriota</taxon>
    </lineage>
</organism>
<dbReference type="EMBL" id="PFAF01000026">
    <property type="protein sequence ID" value="PIR99082.1"/>
    <property type="molecule type" value="Genomic_DNA"/>
</dbReference>
<dbReference type="Gene3D" id="3.40.50.150">
    <property type="entry name" value="Vaccinia Virus protein VP39"/>
    <property type="match status" value="1"/>
</dbReference>
<dbReference type="InterPro" id="IPR002941">
    <property type="entry name" value="DNA_methylase_N4/N6"/>
</dbReference>
<gene>
    <name evidence="5" type="ORF">COT87_01345</name>
</gene>
<dbReference type="PRINTS" id="PR00506">
    <property type="entry name" value="D21N6MTFRASE"/>
</dbReference>
<evidence type="ECO:0000313" key="5">
    <source>
        <dbReference type="EMBL" id="PIR99082.1"/>
    </source>
</evidence>
<dbReference type="AlphaFoldDB" id="A0A2H0VJ09"/>
<evidence type="ECO:0000259" key="4">
    <source>
        <dbReference type="Pfam" id="PF01555"/>
    </source>
</evidence>
<name>A0A2H0VJ09_9BACT</name>
<dbReference type="GO" id="GO:0003677">
    <property type="term" value="F:DNA binding"/>
    <property type="evidence" value="ECO:0007669"/>
    <property type="project" value="InterPro"/>
</dbReference>
<keyword evidence="2 5" id="KW-0808">Transferase</keyword>
<reference evidence="6" key="1">
    <citation type="submission" date="2017-09" db="EMBL/GenBank/DDBJ databases">
        <title>Depth-based differentiation of microbial function through sediment-hosted aquifers and enrichment of novel symbionts in the deep terrestrial subsurface.</title>
        <authorList>
            <person name="Probst A.J."/>
            <person name="Ladd B."/>
            <person name="Jarett J.K."/>
            <person name="Geller-Mcgrath D.E."/>
            <person name="Sieber C.M.K."/>
            <person name="Emerson J.B."/>
            <person name="Anantharaman K."/>
            <person name="Thomas B.C."/>
            <person name="Malmstrom R."/>
            <person name="Stieglmeier M."/>
            <person name="Klingl A."/>
            <person name="Woyke T."/>
            <person name="Ryan C.M."/>
            <person name="Banfield J.F."/>
        </authorList>
    </citation>
    <scope>NUCLEOTIDE SEQUENCE [LARGE SCALE GENOMIC DNA]</scope>
</reference>
<protein>
    <submittedName>
        <fullName evidence="5">Site-specific DNA-methyltransferase</fullName>
    </submittedName>
</protein>
<evidence type="ECO:0000313" key="6">
    <source>
        <dbReference type="Proteomes" id="UP000230796"/>
    </source>
</evidence>
<dbReference type="GO" id="GO:0032259">
    <property type="term" value="P:methylation"/>
    <property type="evidence" value="ECO:0007669"/>
    <property type="project" value="UniProtKB-KW"/>
</dbReference>
<keyword evidence="3" id="KW-0949">S-adenosyl-L-methionine</keyword>
<comment type="caution">
    <text evidence="5">The sequence shown here is derived from an EMBL/GenBank/DDBJ whole genome shotgun (WGS) entry which is preliminary data.</text>
</comment>
<dbReference type="InterPro" id="IPR002295">
    <property type="entry name" value="N4/N6-MTase_EcoPI_Mod-like"/>
</dbReference>
<evidence type="ECO:0000256" key="3">
    <source>
        <dbReference type="ARBA" id="ARBA00022691"/>
    </source>
</evidence>
<dbReference type="GO" id="GO:0008170">
    <property type="term" value="F:N-methyltransferase activity"/>
    <property type="evidence" value="ECO:0007669"/>
    <property type="project" value="InterPro"/>
</dbReference>
<proteinExistence type="predicted"/>
<evidence type="ECO:0000256" key="1">
    <source>
        <dbReference type="ARBA" id="ARBA00022603"/>
    </source>
</evidence>
<keyword evidence="1 5" id="KW-0489">Methyltransferase</keyword>